<gene>
    <name evidence="1" type="ORF">THIOM_000637</name>
</gene>
<dbReference type="Proteomes" id="UP000076962">
    <property type="component" value="Unassembled WGS sequence"/>
</dbReference>
<keyword evidence="2" id="KW-1185">Reference proteome</keyword>
<organism evidence="1 2">
    <name type="scientific">Candidatus Thiomargarita nelsonii</name>
    <dbReference type="NCBI Taxonomy" id="1003181"/>
    <lineage>
        <taxon>Bacteria</taxon>
        <taxon>Pseudomonadati</taxon>
        <taxon>Pseudomonadota</taxon>
        <taxon>Gammaproteobacteria</taxon>
        <taxon>Thiotrichales</taxon>
        <taxon>Thiotrichaceae</taxon>
        <taxon>Thiomargarita</taxon>
    </lineage>
</organism>
<accession>A0A176S6Q2</accession>
<name>A0A176S6Q2_9GAMM</name>
<evidence type="ECO:0000313" key="1">
    <source>
        <dbReference type="EMBL" id="OAD23529.1"/>
    </source>
</evidence>
<evidence type="ECO:0000313" key="2">
    <source>
        <dbReference type="Proteomes" id="UP000076962"/>
    </source>
</evidence>
<reference evidence="1 2" key="1">
    <citation type="submission" date="2016-05" db="EMBL/GenBank/DDBJ databases">
        <title>Single-cell genome of chain-forming Candidatus Thiomargarita nelsonii and comparison to other large sulfur-oxidizing bacteria.</title>
        <authorList>
            <person name="Winkel M."/>
            <person name="Salman V."/>
            <person name="Woyke T."/>
            <person name="Schulz-Vogt H."/>
            <person name="Richter M."/>
            <person name="Flood B."/>
            <person name="Bailey J."/>
            <person name="Amann R."/>
            <person name="Mussmann M."/>
        </authorList>
    </citation>
    <scope>NUCLEOTIDE SEQUENCE [LARGE SCALE GENOMIC DNA]</scope>
    <source>
        <strain evidence="1 2">THI036</strain>
    </source>
</reference>
<comment type="caution">
    <text evidence="1">The sequence shown here is derived from an EMBL/GenBank/DDBJ whole genome shotgun (WGS) entry which is preliminary data.</text>
</comment>
<proteinExistence type="predicted"/>
<protein>
    <submittedName>
        <fullName evidence="1">Uncharacterized protein</fullName>
    </submittedName>
</protein>
<sequence>MENGIIRSVLKSRHNVPLIYFQILLTESTFCAEYDSLSDVVSFRLALALIMHEWSLHSLGKLGS</sequence>
<dbReference type="EMBL" id="LUTY01000315">
    <property type="protein sequence ID" value="OAD23529.1"/>
    <property type="molecule type" value="Genomic_DNA"/>
</dbReference>
<dbReference type="AlphaFoldDB" id="A0A176S6Q2"/>